<dbReference type="PANTHER" id="PTHR30522:SF0">
    <property type="entry name" value="NUCLEOSIDE TRIPHOSPHATE PYROPHOSPHOHYDROLASE"/>
    <property type="match status" value="1"/>
</dbReference>
<dbReference type="CDD" id="cd11529">
    <property type="entry name" value="NTP-PPase_MazG_Cterm"/>
    <property type="match status" value="1"/>
</dbReference>
<dbReference type="SUPFAM" id="SSF53790">
    <property type="entry name" value="Tetrapyrrole methylase"/>
    <property type="match status" value="1"/>
</dbReference>
<accession>A0A0H4TCD7</accession>
<feature type="coiled-coil region" evidence="1">
    <location>
        <begin position="390"/>
        <end position="417"/>
    </location>
</feature>
<evidence type="ECO:0000256" key="1">
    <source>
        <dbReference type="SAM" id="Coils"/>
    </source>
</evidence>
<evidence type="ECO:0008006" key="5">
    <source>
        <dbReference type="Google" id="ProtNLM"/>
    </source>
</evidence>
<dbReference type="GO" id="GO:0046076">
    <property type="term" value="P:dTTP catabolic process"/>
    <property type="evidence" value="ECO:0007669"/>
    <property type="project" value="TreeGrafter"/>
</dbReference>
<name>A0A0H4TCD7_9CHLR</name>
<dbReference type="InterPro" id="IPR024180">
    <property type="entry name" value="Tetrapyrrole_Mease/MazG_pred"/>
</dbReference>
<dbReference type="GO" id="GO:0006203">
    <property type="term" value="P:dGTP catabolic process"/>
    <property type="evidence" value="ECO:0007669"/>
    <property type="project" value="TreeGrafter"/>
</dbReference>
<dbReference type="GO" id="GO:0046081">
    <property type="term" value="P:dUTP catabolic process"/>
    <property type="evidence" value="ECO:0007669"/>
    <property type="project" value="TreeGrafter"/>
</dbReference>
<evidence type="ECO:0000259" key="2">
    <source>
        <dbReference type="Pfam" id="PF00590"/>
    </source>
</evidence>
<dbReference type="Gene3D" id="1.10.287.1080">
    <property type="entry name" value="MazG-like"/>
    <property type="match status" value="2"/>
</dbReference>
<feature type="domain" description="NTP pyrophosphohydrolase MazG-like" evidence="3">
    <location>
        <begin position="253"/>
        <end position="326"/>
    </location>
</feature>
<dbReference type="PANTHER" id="PTHR30522">
    <property type="entry name" value="NUCLEOSIDE TRIPHOSPHATE PYROPHOSPHOHYDROLASE"/>
    <property type="match status" value="1"/>
</dbReference>
<dbReference type="InterPro" id="IPR048011">
    <property type="entry name" value="NTP-PPase_MazG-like_C"/>
</dbReference>
<dbReference type="GO" id="GO:0046047">
    <property type="term" value="P:TTP catabolic process"/>
    <property type="evidence" value="ECO:0007669"/>
    <property type="project" value="TreeGrafter"/>
</dbReference>
<dbReference type="GO" id="GO:0008168">
    <property type="term" value="F:methyltransferase activity"/>
    <property type="evidence" value="ECO:0007669"/>
    <property type="project" value="InterPro"/>
</dbReference>
<dbReference type="InterPro" id="IPR011551">
    <property type="entry name" value="NTP_PyrPHydrolase_MazG"/>
</dbReference>
<dbReference type="InterPro" id="IPR048015">
    <property type="entry name" value="NTP-PPase_MazG-like_N"/>
</dbReference>
<dbReference type="PIRSF" id="PIRSF002845">
    <property type="entry name" value="Ttrprl_mtas_MazG"/>
    <property type="match status" value="1"/>
</dbReference>
<dbReference type="Pfam" id="PF00590">
    <property type="entry name" value="TP_methylase"/>
    <property type="match status" value="1"/>
</dbReference>
<dbReference type="InterPro" id="IPR004518">
    <property type="entry name" value="MazG-like_dom"/>
</dbReference>
<dbReference type="InterPro" id="IPR035996">
    <property type="entry name" value="4pyrrol_Methylase_sf"/>
</dbReference>
<dbReference type="GO" id="GO:0046061">
    <property type="term" value="P:dATP catabolic process"/>
    <property type="evidence" value="ECO:0007669"/>
    <property type="project" value="TreeGrafter"/>
</dbReference>
<dbReference type="FunFam" id="1.10.287.1080:FF:000001">
    <property type="entry name" value="Nucleoside triphosphate pyrophosphohydrolase"/>
    <property type="match status" value="1"/>
</dbReference>
<dbReference type="InterPro" id="IPR014777">
    <property type="entry name" value="4pyrrole_Mease_sub1"/>
</dbReference>
<dbReference type="GO" id="GO:0047429">
    <property type="term" value="F:nucleoside triphosphate diphosphatase activity"/>
    <property type="evidence" value="ECO:0007669"/>
    <property type="project" value="InterPro"/>
</dbReference>
<dbReference type="GO" id="GO:0006950">
    <property type="term" value="P:response to stress"/>
    <property type="evidence" value="ECO:0007669"/>
    <property type="project" value="UniProtKB-ARBA"/>
</dbReference>
<evidence type="ECO:0000259" key="3">
    <source>
        <dbReference type="Pfam" id="PF03819"/>
    </source>
</evidence>
<keyword evidence="1" id="KW-0175">Coiled coil</keyword>
<dbReference type="Pfam" id="PF03819">
    <property type="entry name" value="MazG"/>
    <property type="match status" value="1"/>
</dbReference>
<dbReference type="EMBL" id="KT007044">
    <property type="protein sequence ID" value="AKQ04540.1"/>
    <property type="molecule type" value="Genomic_DNA"/>
</dbReference>
<evidence type="ECO:0000313" key="4">
    <source>
        <dbReference type="EMBL" id="AKQ04540.1"/>
    </source>
</evidence>
<dbReference type="InterPro" id="IPR000878">
    <property type="entry name" value="4pyrrol_Mease"/>
</dbReference>
<dbReference type="AlphaFoldDB" id="A0A0H4TCD7"/>
<dbReference type="GO" id="GO:0046052">
    <property type="term" value="P:UTP catabolic process"/>
    <property type="evidence" value="ECO:0007669"/>
    <property type="project" value="TreeGrafter"/>
</dbReference>
<dbReference type="NCBIfam" id="TIGR00444">
    <property type="entry name" value="mazG"/>
    <property type="match status" value="1"/>
</dbReference>
<feature type="domain" description="Tetrapyrrole methylase" evidence="2">
    <location>
        <begin position="4"/>
        <end position="208"/>
    </location>
</feature>
<dbReference type="Gene3D" id="3.40.1010.10">
    <property type="entry name" value="Cobalt-precorrin-4 Transmethylase, Domain 1"/>
    <property type="match status" value="1"/>
</dbReference>
<dbReference type="InterPro" id="IPR035013">
    <property type="entry name" value="YabN_N"/>
</dbReference>
<dbReference type="NCBIfam" id="NF007113">
    <property type="entry name" value="PRK09562.1"/>
    <property type="match status" value="1"/>
</dbReference>
<protein>
    <recommendedName>
        <fullName evidence="5">Nucleoside triphosphate pyrophosphohydrolase</fullName>
    </recommendedName>
</protein>
<dbReference type="CDD" id="cd11528">
    <property type="entry name" value="NTP-PPase_MazG_Nterm"/>
    <property type="match status" value="1"/>
</dbReference>
<dbReference type="SUPFAM" id="SSF101386">
    <property type="entry name" value="all-alpha NTP pyrophosphatases"/>
    <property type="match status" value="2"/>
</dbReference>
<proteinExistence type="predicted"/>
<reference evidence="4" key="1">
    <citation type="journal article" date="2015" name="ISME J.">
        <title>Aquifer environment selects for microbial species cohorts in sediment and groundwater.</title>
        <authorList>
            <person name="Hug L.A."/>
            <person name="Thomas B.C."/>
            <person name="Brown C.T."/>
            <person name="Frischkorn K.R."/>
            <person name="Williams K.H."/>
            <person name="Tringe S.G."/>
            <person name="Banfield J.F."/>
        </authorList>
    </citation>
    <scope>NUCLEOTIDE SEQUENCE</scope>
</reference>
<dbReference type="CDD" id="cd11723">
    <property type="entry name" value="YabN_N_like"/>
    <property type="match status" value="1"/>
</dbReference>
<dbReference type="FunFam" id="1.10.287.1080:FF:000003">
    <property type="entry name" value="Nucleoside triphosphate pyrophosphohydrolase"/>
    <property type="match status" value="1"/>
</dbReference>
<organism evidence="4">
    <name type="scientific">uncultured Chloroflexi bacterium Rifle_16ft_4_minimus_6153</name>
    <dbReference type="NCBI Taxonomy" id="1665079"/>
    <lineage>
        <taxon>Bacteria</taxon>
        <taxon>Bacillati</taxon>
        <taxon>Chloroflexota</taxon>
        <taxon>environmental samples</taxon>
    </lineage>
</organism>
<sequence length="492" mass="53743">MPGITIVGLGPGNPAHLTREAWEALASAREVYLRTARHPTVDGLPAHLVRHSFDDVYESVADFAQVYETIAQKVLDLGTRPEGVVYAVPGHPCVAEATVGLIRARAAGRSLAVRLIAGLSFIEPALEALSVDGLPNLQLADALDLAARHHPTFHPDAPALVAQLYSPALASDLKLTLMNQYPDDHAVTLVHAVGTPDERVERLPLYAIDRSPHIAHLTALFVPPLPQASAFETLQETVAHLRAPDGCPWDREQTHQSLRTNLLEEAYEVLTAIDADDPQAMREEMGDLLLQIVLQSQIALEHGEFSLAEVVAGIQAKLIRRHPHVFGDVKVNGVRDVLENWERLKAAERNGADQPDKGVLGTVPPGLPALMQADTYQRRAARVGFDWPDISGVKAKVREELAEIENAQDEAEKEDEVGDLLFAVVNLARWLKVDPEAALRAANTKFARRFARVEGAAKAQGKDMTKMTLGELDGLWNSAKEAEERPLGSRRP</sequence>